<feature type="binding site" evidence="7">
    <location>
        <position position="77"/>
    </location>
    <ligand>
        <name>Zn(2+)</name>
        <dbReference type="ChEBI" id="CHEBI:29105"/>
    </ligand>
</feature>
<evidence type="ECO:0000313" key="8">
    <source>
        <dbReference type="EMBL" id="TKJ42157.1"/>
    </source>
</evidence>
<comment type="cofactor">
    <cofactor evidence="7">
        <name>Zn(2+)</name>
        <dbReference type="ChEBI" id="CHEBI:29105"/>
    </cofactor>
    <text evidence="7">Binds 1 zinc ion per subunit.</text>
</comment>
<accession>A0A532V5A0</accession>
<dbReference type="PANTHER" id="PTHR33202">
    <property type="entry name" value="ZINC UPTAKE REGULATION PROTEIN"/>
    <property type="match status" value="1"/>
</dbReference>
<keyword evidence="4" id="KW-0805">Transcription regulation</keyword>
<dbReference type="InterPro" id="IPR036390">
    <property type="entry name" value="WH_DNA-bd_sf"/>
</dbReference>
<dbReference type="Gene3D" id="3.30.1490.190">
    <property type="match status" value="1"/>
</dbReference>
<sequence>MTRQRRVILEELRKVRSHPTADEIYQMARKHLPRISLGTVYRNLEVLSDQGLIKKLDVSGDRSRFDGDLTEHVHIRCIVCGRVDDFPVRPAVTLPEINNDCGYEIGGFVLEFSGQCPQCKKAEVC</sequence>
<evidence type="ECO:0000256" key="1">
    <source>
        <dbReference type="ARBA" id="ARBA00007957"/>
    </source>
</evidence>
<dbReference type="GO" id="GO:1900376">
    <property type="term" value="P:regulation of secondary metabolite biosynthetic process"/>
    <property type="evidence" value="ECO:0007669"/>
    <property type="project" value="TreeGrafter"/>
</dbReference>
<dbReference type="CDD" id="cd07153">
    <property type="entry name" value="Fur_like"/>
    <property type="match status" value="1"/>
</dbReference>
<feature type="binding site" evidence="7">
    <location>
        <position position="119"/>
    </location>
    <ligand>
        <name>Zn(2+)</name>
        <dbReference type="ChEBI" id="CHEBI:29105"/>
    </ligand>
</feature>
<dbReference type="GO" id="GO:0000976">
    <property type="term" value="F:transcription cis-regulatory region binding"/>
    <property type="evidence" value="ECO:0007669"/>
    <property type="project" value="TreeGrafter"/>
</dbReference>
<evidence type="ECO:0000256" key="5">
    <source>
        <dbReference type="ARBA" id="ARBA00023125"/>
    </source>
</evidence>
<keyword evidence="5" id="KW-0238">DNA-binding</keyword>
<dbReference type="InterPro" id="IPR036388">
    <property type="entry name" value="WH-like_DNA-bd_sf"/>
</dbReference>
<feature type="binding site" evidence="7">
    <location>
        <position position="80"/>
    </location>
    <ligand>
        <name>Zn(2+)</name>
        <dbReference type="ChEBI" id="CHEBI:29105"/>
    </ligand>
</feature>
<dbReference type="EMBL" id="NJBN01000001">
    <property type="protein sequence ID" value="TKJ42157.1"/>
    <property type="molecule type" value="Genomic_DNA"/>
</dbReference>
<evidence type="ECO:0000256" key="7">
    <source>
        <dbReference type="PIRSR" id="PIRSR602481-1"/>
    </source>
</evidence>
<evidence type="ECO:0000256" key="2">
    <source>
        <dbReference type="ARBA" id="ARBA00022491"/>
    </source>
</evidence>
<evidence type="ECO:0000256" key="4">
    <source>
        <dbReference type="ARBA" id="ARBA00023015"/>
    </source>
</evidence>
<name>A0A532V5A0_UNCL8</name>
<dbReference type="InterPro" id="IPR002481">
    <property type="entry name" value="FUR"/>
</dbReference>
<comment type="similarity">
    <text evidence="1">Belongs to the Fur family.</text>
</comment>
<dbReference type="InterPro" id="IPR043135">
    <property type="entry name" value="Fur_C"/>
</dbReference>
<evidence type="ECO:0000313" key="9">
    <source>
        <dbReference type="Proteomes" id="UP000319619"/>
    </source>
</evidence>
<keyword evidence="3 7" id="KW-0862">Zinc</keyword>
<protein>
    <submittedName>
        <fullName evidence="8">Transcriptional repressor</fullName>
    </submittedName>
</protein>
<dbReference type="GO" id="GO:0008270">
    <property type="term" value="F:zinc ion binding"/>
    <property type="evidence" value="ECO:0007669"/>
    <property type="project" value="TreeGrafter"/>
</dbReference>
<evidence type="ECO:0000256" key="3">
    <source>
        <dbReference type="ARBA" id="ARBA00022833"/>
    </source>
</evidence>
<dbReference type="Gene3D" id="1.10.10.10">
    <property type="entry name" value="Winged helix-like DNA-binding domain superfamily/Winged helix DNA-binding domain"/>
    <property type="match status" value="1"/>
</dbReference>
<dbReference type="GO" id="GO:0003700">
    <property type="term" value="F:DNA-binding transcription factor activity"/>
    <property type="evidence" value="ECO:0007669"/>
    <property type="project" value="InterPro"/>
</dbReference>
<gene>
    <name evidence="8" type="ORF">CEE37_00330</name>
</gene>
<dbReference type="Pfam" id="PF01475">
    <property type="entry name" value="FUR"/>
    <property type="match status" value="1"/>
</dbReference>
<dbReference type="Proteomes" id="UP000319619">
    <property type="component" value="Unassembled WGS sequence"/>
</dbReference>
<evidence type="ECO:0000256" key="6">
    <source>
        <dbReference type="ARBA" id="ARBA00023163"/>
    </source>
</evidence>
<proteinExistence type="inferred from homology"/>
<dbReference type="AlphaFoldDB" id="A0A532V5A0"/>
<dbReference type="GO" id="GO:0045892">
    <property type="term" value="P:negative regulation of DNA-templated transcription"/>
    <property type="evidence" value="ECO:0007669"/>
    <property type="project" value="TreeGrafter"/>
</dbReference>
<keyword evidence="7" id="KW-0479">Metal-binding</keyword>
<dbReference type="SUPFAM" id="SSF46785">
    <property type="entry name" value="Winged helix' DNA-binding domain"/>
    <property type="match status" value="1"/>
</dbReference>
<keyword evidence="6" id="KW-0804">Transcription</keyword>
<organism evidence="8 9">
    <name type="scientific">candidate division LCP-89 bacterium B3_LCP</name>
    <dbReference type="NCBI Taxonomy" id="2012998"/>
    <lineage>
        <taxon>Bacteria</taxon>
        <taxon>Pseudomonadati</taxon>
        <taxon>Bacteria division LCP-89</taxon>
    </lineage>
</organism>
<feature type="binding site" evidence="7">
    <location>
        <position position="116"/>
    </location>
    <ligand>
        <name>Zn(2+)</name>
        <dbReference type="ChEBI" id="CHEBI:29105"/>
    </ligand>
</feature>
<comment type="caution">
    <text evidence="8">The sequence shown here is derived from an EMBL/GenBank/DDBJ whole genome shotgun (WGS) entry which is preliminary data.</text>
</comment>
<reference evidence="8 9" key="1">
    <citation type="submission" date="2017-06" db="EMBL/GenBank/DDBJ databases">
        <title>Novel microbial phyla capable of carbon fixation and sulfur reduction in deep-sea sediments.</title>
        <authorList>
            <person name="Huang J."/>
            <person name="Baker B."/>
            <person name="Wang Y."/>
        </authorList>
    </citation>
    <scope>NUCLEOTIDE SEQUENCE [LARGE SCALE GENOMIC DNA]</scope>
    <source>
        <strain evidence="8">B3_LCP</strain>
    </source>
</reference>
<keyword evidence="2" id="KW-0678">Repressor</keyword>
<dbReference type="PANTHER" id="PTHR33202:SF7">
    <property type="entry name" value="FERRIC UPTAKE REGULATION PROTEIN"/>
    <property type="match status" value="1"/>
</dbReference>